<dbReference type="Pfam" id="PF00688">
    <property type="entry name" value="TGFb_propeptide"/>
    <property type="match status" value="1"/>
</dbReference>
<dbReference type="GO" id="GO:0005615">
    <property type="term" value="C:extracellular space"/>
    <property type="evidence" value="ECO:0007669"/>
    <property type="project" value="TreeGrafter"/>
</dbReference>
<protein>
    <recommendedName>
        <fullName evidence="10">TGF-beta family profile domain-containing protein</fullName>
    </recommendedName>
</protein>
<keyword evidence="5 8" id="KW-0339">Growth factor</keyword>
<feature type="compositionally biased region" description="Basic residues" evidence="9">
    <location>
        <begin position="344"/>
        <end position="359"/>
    </location>
</feature>
<feature type="compositionally biased region" description="Low complexity" evidence="9">
    <location>
        <begin position="324"/>
        <end position="337"/>
    </location>
</feature>
<dbReference type="OMA" id="DNEWKTF"/>
<dbReference type="Proteomes" id="UP000005408">
    <property type="component" value="Unassembled WGS sequence"/>
</dbReference>
<dbReference type="SMART" id="SM00204">
    <property type="entry name" value="TGFB"/>
    <property type="match status" value="1"/>
</dbReference>
<evidence type="ECO:0000313" key="11">
    <source>
        <dbReference type="EnsemblMetazoa" id="G1296.6:cds"/>
    </source>
</evidence>
<dbReference type="InterPro" id="IPR001111">
    <property type="entry name" value="TGF-b_propeptide"/>
</dbReference>
<evidence type="ECO:0000256" key="2">
    <source>
        <dbReference type="ARBA" id="ARBA00006656"/>
    </source>
</evidence>
<evidence type="ECO:0000259" key="10">
    <source>
        <dbReference type="PROSITE" id="PS51362"/>
    </source>
</evidence>
<dbReference type="SUPFAM" id="SSF57501">
    <property type="entry name" value="Cystine-knot cytokines"/>
    <property type="match status" value="1"/>
</dbReference>
<dbReference type="GO" id="GO:0008083">
    <property type="term" value="F:growth factor activity"/>
    <property type="evidence" value="ECO:0007669"/>
    <property type="project" value="UniProtKB-KW"/>
</dbReference>
<feature type="region of interest" description="Disordered" evidence="9">
    <location>
        <begin position="324"/>
        <end position="359"/>
    </location>
</feature>
<organism evidence="11 12">
    <name type="scientific">Magallana gigas</name>
    <name type="common">Pacific oyster</name>
    <name type="synonym">Crassostrea gigas</name>
    <dbReference type="NCBI Taxonomy" id="29159"/>
    <lineage>
        <taxon>Eukaryota</taxon>
        <taxon>Metazoa</taxon>
        <taxon>Spiralia</taxon>
        <taxon>Lophotrochozoa</taxon>
        <taxon>Mollusca</taxon>
        <taxon>Bivalvia</taxon>
        <taxon>Autobranchia</taxon>
        <taxon>Pteriomorphia</taxon>
        <taxon>Ostreida</taxon>
        <taxon>Ostreoidea</taxon>
        <taxon>Ostreidae</taxon>
        <taxon>Magallana</taxon>
    </lineage>
</organism>
<dbReference type="PANTHER" id="PTHR11848:SF307">
    <property type="entry name" value="BONE MORPHOGENETIC PROTEIN 10"/>
    <property type="match status" value="1"/>
</dbReference>
<dbReference type="PROSITE" id="PS00250">
    <property type="entry name" value="TGF_BETA_1"/>
    <property type="match status" value="1"/>
</dbReference>
<dbReference type="EnsemblMetazoa" id="G1296.1">
    <property type="protein sequence ID" value="G1296.1:cds"/>
    <property type="gene ID" value="G1296"/>
</dbReference>
<evidence type="ECO:0000256" key="8">
    <source>
        <dbReference type="RuleBase" id="RU000354"/>
    </source>
</evidence>
<dbReference type="PANTHER" id="PTHR11848">
    <property type="entry name" value="TGF-BETA FAMILY"/>
    <property type="match status" value="1"/>
</dbReference>
<reference evidence="11" key="1">
    <citation type="submission" date="2022-08" db="UniProtKB">
        <authorList>
            <consortium name="EnsemblMetazoa"/>
        </authorList>
    </citation>
    <scope>IDENTIFICATION</scope>
    <source>
        <strain evidence="11">05x7-T-G4-1.051#20</strain>
    </source>
</reference>
<keyword evidence="6" id="KW-1015">Disulfide bond</keyword>
<keyword evidence="4" id="KW-0732">Signal</keyword>
<proteinExistence type="inferred from homology"/>
<keyword evidence="3" id="KW-0964">Secreted</keyword>
<dbReference type="EnsemblMetazoa" id="G1296.5">
    <property type="protein sequence ID" value="G1296.5:cds"/>
    <property type="gene ID" value="G1296"/>
</dbReference>
<dbReference type="PROSITE" id="PS51362">
    <property type="entry name" value="TGF_BETA_2"/>
    <property type="match status" value="1"/>
</dbReference>
<evidence type="ECO:0000256" key="7">
    <source>
        <dbReference type="ARBA" id="ARBA00023180"/>
    </source>
</evidence>
<feature type="domain" description="TGF-beta family profile" evidence="10">
    <location>
        <begin position="349"/>
        <end position="464"/>
    </location>
</feature>
<accession>A0A8W8I7F7</accession>
<evidence type="ECO:0000256" key="3">
    <source>
        <dbReference type="ARBA" id="ARBA00022525"/>
    </source>
</evidence>
<dbReference type="Pfam" id="PF00019">
    <property type="entry name" value="TGF_beta"/>
    <property type="match status" value="1"/>
</dbReference>
<dbReference type="Gene3D" id="2.10.90.10">
    <property type="entry name" value="Cystine-knot cytokines"/>
    <property type="match status" value="1"/>
</dbReference>
<dbReference type="CDD" id="cd13767">
    <property type="entry name" value="TGF_beta_BMP9_like"/>
    <property type="match status" value="1"/>
</dbReference>
<dbReference type="Gene3D" id="2.60.120.970">
    <property type="match status" value="1"/>
</dbReference>
<name>A0A8W8I7F7_MAGGI</name>
<keyword evidence="12" id="KW-1185">Reference proteome</keyword>
<dbReference type="EnsemblMetazoa" id="G1296.3">
    <property type="protein sequence ID" value="G1296.3:cds"/>
    <property type="gene ID" value="G1296"/>
</dbReference>
<dbReference type="EnsemblMetazoa" id="G1296.6">
    <property type="protein sequence ID" value="G1296.6:cds"/>
    <property type="gene ID" value="G1296"/>
</dbReference>
<dbReference type="InterPro" id="IPR017948">
    <property type="entry name" value="TGFb_CS"/>
</dbReference>
<keyword evidence="7" id="KW-0325">Glycoprotein</keyword>
<dbReference type="EnsemblMetazoa" id="G1296.2">
    <property type="protein sequence ID" value="G1296.2:cds"/>
    <property type="gene ID" value="G1296"/>
</dbReference>
<comment type="subcellular location">
    <subcellularLocation>
        <location evidence="1">Secreted</location>
    </subcellularLocation>
</comment>
<evidence type="ECO:0000256" key="4">
    <source>
        <dbReference type="ARBA" id="ARBA00022729"/>
    </source>
</evidence>
<evidence type="ECO:0000256" key="1">
    <source>
        <dbReference type="ARBA" id="ARBA00004613"/>
    </source>
</evidence>
<dbReference type="AlphaFoldDB" id="A0A8W8I7F7"/>
<evidence type="ECO:0000256" key="5">
    <source>
        <dbReference type="ARBA" id="ARBA00023030"/>
    </source>
</evidence>
<sequence>MTGRKEIELPQSLLFFLRVCESCVLRMKILVAFYGLLLASYLRTIFGRPTLNSTSELDMMATLQRSKREFQESDYDDYYNDLELEILESRKELLEKTFLPPDLPLSSSVKNNIQLLKETTKNAPEYMMDLYKSYSEKKVSRPSSDIVRSFMNINIAGVTTTPASSTGSTTRLHTMVFNITSISVEEQIDLAELRLFTLVERDRNMYIGVDRKVSVYEVTDDNVGYHVIDTQHVYGRDSGWETFDVTSAVRRWVTKPSSLQILEIRIESVFHSVTDGDLDFLTEPQHKNEPLLVVFSTDKQKLQLHKTERHELITREDSIYDIQSPLSGSKNSNNSLNETNTIGHKIHSRVKRRGRRSGGLCRRRPMTVNFADIQWDSWILAPSSYEAYECVGKCHFPVNERLSPSKHAIIQSRLHLTMPKEYPRESCCVPTKLDSISILYYDEYGVLTYKPKYDGMVVTECGCR</sequence>
<dbReference type="InterPro" id="IPR001839">
    <property type="entry name" value="TGF-b_C"/>
</dbReference>
<evidence type="ECO:0000256" key="9">
    <source>
        <dbReference type="SAM" id="MobiDB-lite"/>
    </source>
</evidence>
<dbReference type="OrthoDB" id="5987191at2759"/>
<evidence type="ECO:0000313" key="12">
    <source>
        <dbReference type="Proteomes" id="UP000005408"/>
    </source>
</evidence>
<dbReference type="InterPro" id="IPR015615">
    <property type="entry name" value="TGF-beta-rel"/>
</dbReference>
<comment type="similarity">
    <text evidence="2 8">Belongs to the TGF-beta family.</text>
</comment>
<dbReference type="GO" id="GO:0005125">
    <property type="term" value="F:cytokine activity"/>
    <property type="evidence" value="ECO:0007669"/>
    <property type="project" value="TreeGrafter"/>
</dbReference>
<evidence type="ECO:0000256" key="6">
    <source>
        <dbReference type="ARBA" id="ARBA00023157"/>
    </source>
</evidence>
<dbReference type="InterPro" id="IPR029034">
    <property type="entry name" value="Cystine-knot_cytokine"/>
</dbReference>
<dbReference type="FunFam" id="2.10.90.10:FF:000001">
    <property type="entry name" value="Bone morphogenetic protein 4"/>
    <property type="match status" value="1"/>
</dbReference>
<dbReference type="EnsemblMetazoa" id="G1296.4">
    <property type="protein sequence ID" value="G1296.4:cds"/>
    <property type="gene ID" value="G1296"/>
</dbReference>